<proteinExistence type="predicted"/>
<evidence type="ECO:0000313" key="4">
    <source>
        <dbReference type="Proteomes" id="UP000256601"/>
    </source>
</evidence>
<reference evidence="3 4" key="1">
    <citation type="submission" date="2018-07" db="EMBL/GenBank/DDBJ databases">
        <title>Draft Genome Assemblies for Five Robust Yarrowia lipolytica Strains Exhibiting High Lipid Production and Pentose Sugar Utilization and Sugar Alcohol Secretion from Undetoxified Lignocellulosic Biomass Hydrolysates.</title>
        <authorList>
            <consortium name="DOE Joint Genome Institute"/>
            <person name="Walker C."/>
            <person name="Ryu S."/>
            <person name="Na H."/>
            <person name="Zane M."/>
            <person name="LaButti K."/>
            <person name="Lipzen A."/>
            <person name="Haridas S."/>
            <person name="Barry K."/>
            <person name="Grigoriev I.V."/>
            <person name="Quarterman J."/>
            <person name="Slininger P."/>
            <person name="Dien B."/>
            <person name="Trinh C.T."/>
        </authorList>
    </citation>
    <scope>NUCLEOTIDE SEQUENCE [LARGE SCALE GENOMIC DNA]</scope>
    <source>
        <strain evidence="3 4">YB392</strain>
    </source>
</reference>
<sequence length="812" mass="91267">MPTGYHNFCDDELDESINFNYNRKPSQPKDYDDDSRTSGRTTPKRARGGRGRGSGDRGGRGGSRGRGGNGGSSRGGKKNGWRDEKPSLLSSILYSRQHASENREHMFNKSLRGAEFITFIKSAEVYDPSKLLKDVGVTVEEANVVNEVEDIHIIVPEVIPEVQDVTGADAQLEDQESEDEEVVTTITETYADDGDNQEDDDDEMLVDGNGQLVDDYDDDEDDDDEDDEIDEEVDDDLIADKNAVDVSTLQDAINEVANDTINDDRKEEDPSEGSEADDEEDEAAEFVMDTEGDPDMVDMEFMETDFAYLNKKKRAEKSRTPLTSSTAVISDRAVASVSADTTLVGSVASKKRHNADPRAVDIPEYNSDIDPEVLKDYIESIKNEDEGSDAENIDWIRSALGTQLGGTEQYYVDSDDSENDDFDDDDEDDEEEYEWPENGTVGCIRNIVATRAASQGYQFMVEHTLDADMEEWWNEDLIRDSVAEHLGVSVSELPDEAYRWYVTRLGGDIEDPDLSEEGINYSDYYDDSDEDEKAREASEMDSLIQSLIDDEVDDRKALMDHGYTPPMTKSRGKNQVPNFGVNDPELQAQLEKHWVNSRAAKRAKREQRQAMRKQGMLTKEFKQGGIIPLHAKYPILMTVEEARKEIEIFINAPNKPMVLDFPPMGAEFRSVLKKLSACYHLKPDIHGVQKSKHVSMLRTSRTSCHNNNYIQKFHDKFPKKFKLVIRNAKYSTEQYLYETKHQKGSKRSAVRVHNREGEIVGHEAPAIDDSNIGRLLLQKMGWTTGEGLGAQSRGISEPIIAKVKISKRGIGA</sequence>
<feature type="region of interest" description="Disordered" evidence="1">
    <location>
        <begin position="511"/>
        <end position="540"/>
    </location>
</feature>
<name>A0A371CC22_YARLL</name>
<dbReference type="PANTHER" id="PTHR14195">
    <property type="entry name" value="G PATCH DOMAIN CONTAINING PROTEIN 2"/>
    <property type="match status" value="1"/>
</dbReference>
<dbReference type="VEuPathDB" id="FungiDB:YALI1_F14900g"/>
<accession>A0A371CC22</accession>
<feature type="region of interest" description="Disordered" evidence="1">
    <location>
        <begin position="17"/>
        <end position="84"/>
    </location>
</feature>
<feature type="compositionally biased region" description="Basic and acidic residues" evidence="1">
    <location>
        <begin position="27"/>
        <end position="37"/>
    </location>
</feature>
<evidence type="ECO:0000256" key="1">
    <source>
        <dbReference type="SAM" id="MobiDB-lite"/>
    </source>
</evidence>
<dbReference type="InterPro" id="IPR000467">
    <property type="entry name" value="G_patch_dom"/>
</dbReference>
<organism evidence="3 4">
    <name type="scientific">Yarrowia lipolytica</name>
    <name type="common">Candida lipolytica</name>
    <dbReference type="NCBI Taxonomy" id="4952"/>
    <lineage>
        <taxon>Eukaryota</taxon>
        <taxon>Fungi</taxon>
        <taxon>Dikarya</taxon>
        <taxon>Ascomycota</taxon>
        <taxon>Saccharomycotina</taxon>
        <taxon>Dipodascomycetes</taxon>
        <taxon>Dipodascales</taxon>
        <taxon>Dipodascales incertae sedis</taxon>
        <taxon>Yarrowia</taxon>
    </lineage>
</organism>
<dbReference type="GO" id="GO:0003676">
    <property type="term" value="F:nucleic acid binding"/>
    <property type="evidence" value="ECO:0007669"/>
    <property type="project" value="InterPro"/>
</dbReference>
<dbReference type="Proteomes" id="UP000256601">
    <property type="component" value="Unassembled WGS sequence"/>
</dbReference>
<evidence type="ECO:0000313" key="3">
    <source>
        <dbReference type="EMBL" id="RDW27851.1"/>
    </source>
</evidence>
<dbReference type="VEuPathDB" id="FungiDB:YALI0_F11253g"/>
<feature type="compositionally biased region" description="Acidic residues" evidence="1">
    <location>
        <begin position="171"/>
        <end position="182"/>
    </location>
</feature>
<feature type="compositionally biased region" description="Acidic residues" evidence="1">
    <location>
        <begin position="190"/>
        <end position="205"/>
    </location>
</feature>
<feature type="compositionally biased region" description="Acidic residues" evidence="1">
    <location>
        <begin position="214"/>
        <end position="237"/>
    </location>
</feature>
<dbReference type="PROSITE" id="PS50174">
    <property type="entry name" value="G_PATCH"/>
    <property type="match status" value="1"/>
</dbReference>
<feature type="compositionally biased region" description="Gly residues" evidence="1">
    <location>
        <begin position="60"/>
        <end position="74"/>
    </location>
</feature>
<gene>
    <name evidence="3" type="ORF">B0I71DRAFT_78325</name>
</gene>
<dbReference type="Pfam" id="PF01585">
    <property type="entry name" value="G-patch"/>
    <property type="match status" value="1"/>
</dbReference>
<feature type="region of interest" description="Disordered" evidence="1">
    <location>
        <begin position="170"/>
        <end position="283"/>
    </location>
</feature>
<evidence type="ECO:0000259" key="2">
    <source>
        <dbReference type="PROSITE" id="PS50174"/>
    </source>
</evidence>
<feature type="compositionally biased region" description="Acidic residues" evidence="1">
    <location>
        <begin position="413"/>
        <end position="435"/>
    </location>
</feature>
<protein>
    <submittedName>
        <fullName evidence="3">Protein SQS1</fullName>
    </submittedName>
</protein>
<dbReference type="AlphaFoldDB" id="A0A371CC22"/>
<dbReference type="SMART" id="SM00443">
    <property type="entry name" value="G_patch"/>
    <property type="match status" value="1"/>
</dbReference>
<dbReference type="InterPro" id="IPR051189">
    <property type="entry name" value="Splicing_assoc_domain"/>
</dbReference>
<feature type="region of interest" description="Disordered" evidence="1">
    <location>
        <begin position="409"/>
        <end position="435"/>
    </location>
</feature>
<feature type="domain" description="G-patch" evidence="2">
    <location>
        <begin position="769"/>
        <end position="812"/>
    </location>
</feature>
<feature type="compositionally biased region" description="Acidic residues" evidence="1">
    <location>
        <begin position="269"/>
        <end position="283"/>
    </location>
</feature>
<dbReference type="EMBL" id="KZ858958">
    <property type="protein sequence ID" value="RDW27851.1"/>
    <property type="molecule type" value="Genomic_DNA"/>
</dbReference>